<dbReference type="Proteomes" id="UP001152607">
    <property type="component" value="Unassembled WGS sequence"/>
</dbReference>
<reference evidence="2" key="1">
    <citation type="submission" date="2023-01" db="EMBL/GenBank/DDBJ databases">
        <authorList>
            <person name="Van Ghelder C."/>
            <person name="Rancurel C."/>
        </authorList>
    </citation>
    <scope>NUCLEOTIDE SEQUENCE</scope>
    <source>
        <strain evidence="2">CNCM I-4278</strain>
    </source>
</reference>
<dbReference type="EMBL" id="CAOQHR010000006">
    <property type="protein sequence ID" value="CAI6335855.1"/>
    <property type="molecule type" value="Genomic_DNA"/>
</dbReference>
<feature type="compositionally biased region" description="Low complexity" evidence="1">
    <location>
        <begin position="50"/>
        <end position="63"/>
    </location>
</feature>
<proteinExistence type="predicted"/>
<sequence>MMNLHSWCAHSDSRQVKHCTLSSSISISVEPAEPSYSRKRADHLPCFEDPFPTSSSGTSSPMTRMQPACPS</sequence>
<accession>A0A9W4XPB9</accession>
<comment type="caution">
    <text evidence="2">The sequence shown here is derived from an EMBL/GenBank/DDBJ whole genome shotgun (WGS) entry which is preliminary data.</text>
</comment>
<evidence type="ECO:0000313" key="2">
    <source>
        <dbReference type="EMBL" id="CAI6335855.1"/>
    </source>
</evidence>
<organism evidence="2 3">
    <name type="scientific">Periconia digitata</name>
    <dbReference type="NCBI Taxonomy" id="1303443"/>
    <lineage>
        <taxon>Eukaryota</taxon>
        <taxon>Fungi</taxon>
        <taxon>Dikarya</taxon>
        <taxon>Ascomycota</taxon>
        <taxon>Pezizomycotina</taxon>
        <taxon>Dothideomycetes</taxon>
        <taxon>Pleosporomycetidae</taxon>
        <taxon>Pleosporales</taxon>
        <taxon>Massarineae</taxon>
        <taxon>Periconiaceae</taxon>
        <taxon>Periconia</taxon>
    </lineage>
</organism>
<evidence type="ECO:0000313" key="3">
    <source>
        <dbReference type="Proteomes" id="UP001152607"/>
    </source>
</evidence>
<protein>
    <submittedName>
        <fullName evidence="2">Uncharacterized protein</fullName>
    </submittedName>
</protein>
<feature type="region of interest" description="Disordered" evidence="1">
    <location>
        <begin position="47"/>
        <end position="71"/>
    </location>
</feature>
<evidence type="ECO:0000256" key="1">
    <source>
        <dbReference type="SAM" id="MobiDB-lite"/>
    </source>
</evidence>
<keyword evidence="3" id="KW-1185">Reference proteome</keyword>
<name>A0A9W4XPB9_9PLEO</name>
<dbReference type="AlphaFoldDB" id="A0A9W4XPB9"/>
<gene>
    <name evidence="2" type="ORF">PDIGIT_LOCUS8942</name>
</gene>